<proteinExistence type="inferred from homology"/>
<dbReference type="PANTHER" id="PTHR43133">
    <property type="entry name" value="RNA POLYMERASE ECF-TYPE SIGMA FACTO"/>
    <property type="match status" value="1"/>
</dbReference>
<dbReference type="InterPro" id="IPR013324">
    <property type="entry name" value="RNA_pol_sigma_r3/r4-like"/>
</dbReference>
<keyword evidence="8" id="KW-1185">Reference proteome</keyword>
<dbReference type="InterPro" id="IPR013325">
    <property type="entry name" value="RNA_pol_sigma_r2"/>
</dbReference>
<dbReference type="PANTHER" id="PTHR43133:SF51">
    <property type="entry name" value="RNA POLYMERASE SIGMA FACTOR"/>
    <property type="match status" value="1"/>
</dbReference>
<dbReference type="Pfam" id="PF08281">
    <property type="entry name" value="Sigma70_r4_2"/>
    <property type="match status" value="1"/>
</dbReference>
<dbReference type="InterPro" id="IPR014284">
    <property type="entry name" value="RNA_pol_sigma-70_dom"/>
</dbReference>
<dbReference type="GO" id="GO:0006352">
    <property type="term" value="P:DNA-templated transcription initiation"/>
    <property type="evidence" value="ECO:0007669"/>
    <property type="project" value="InterPro"/>
</dbReference>
<dbReference type="InterPro" id="IPR039425">
    <property type="entry name" value="RNA_pol_sigma-70-like"/>
</dbReference>
<dbReference type="InterPro" id="IPR007627">
    <property type="entry name" value="RNA_pol_sigma70_r2"/>
</dbReference>
<dbReference type="OrthoDB" id="9785675at2"/>
<dbReference type="Proteomes" id="UP000287171">
    <property type="component" value="Unassembled WGS sequence"/>
</dbReference>
<organism evidence="7 8">
    <name type="scientific">Dictyobacter alpinus</name>
    <dbReference type="NCBI Taxonomy" id="2014873"/>
    <lineage>
        <taxon>Bacteria</taxon>
        <taxon>Bacillati</taxon>
        <taxon>Chloroflexota</taxon>
        <taxon>Ktedonobacteria</taxon>
        <taxon>Ktedonobacterales</taxon>
        <taxon>Dictyobacteraceae</taxon>
        <taxon>Dictyobacter</taxon>
    </lineage>
</organism>
<evidence type="ECO:0000259" key="6">
    <source>
        <dbReference type="Pfam" id="PF08281"/>
    </source>
</evidence>
<accession>A0A402BBC1</accession>
<sequence length="219" mass="25531">MQQLEHPQKQNCTDHMLIQQAYNGEMSAFGLLVDRYRDLLHAYVCKHLGRDDAEDVLQFVWLQCFRSLPKLASSPSVGWNGADISLKSWLFRVAANRCVDEIRRKKRQPAHLFSELECFIDDEEPFTFTPLHDYATLLPEEWVERHDVQQSIHDALQELPVKYRAIIWLRYSQDLKFPEIGRRLQIPTSTAKTYHYRACAKLRSLLSAKSHGKSYAVAL</sequence>
<comment type="similarity">
    <text evidence="1">Belongs to the sigma-70 factor family. ECF subfamily.</text>
</comment>
<dbReference type="EMBL" id="BIFT01000001">
    <property type="protein sequence ID" value="GCE28592.1"/>
    <property type="molecule type" value="Genomic_DNA"/>
</dbReference>
<dbReference type="NCBIfam" id="TIGR02937">
    <property type="entry name" value="sigma70-ECF"/>
    <property type="match status" value="1"/>
</dbReference>
<keyword evidence="2" id="KW-0805">Transcription regulation</keyword>
<evidence type="ECO:0000256" key="1">
    <source>
        <dbReference type="ARBA" id="ARBA00010641"/>
    </source>
</evidence>
<feature type="domain" description="RNA polymerase sigma-70 region 2" evidence="5">
    <location>
        <begin position="32"/>
        <end position="107"/>
    </location>
</feature>
<protein>
    <submittedName>
        <fullName evidence="7">RNA polymerase sigma factor</fullName>
    </submittedName>
</protein>
<dbReference type="Gene3D" id="1.10.1740.10">
    <property type="match status" value="1"/>
</dbReference>
<dbReference type="CDD" id="cd06171">
    <property type="entry name" value="Sigma70_r4"/>
    <property type="match status" value="1"/>
</dbReference>
<keyword evidence="3" id="KW-0731">Sigma factor</keyword>
<dbReference type="InterPro" id="IPR013249">
    <property type="entry name" value="RNA_pol_sigma70_r4_t2"/>
</dbReference>
<evidence type="ECO:0000256" key="3">
    <source>
        <dbReference type="ARBA" id="ARBA00023082"/>
    </source>
</evidence>
<evidence type="ECO:0000256" key="2">
    <source>
        <dbReference type="ARBA" id="ARBA00023015"/>
    </source>
</evidence>
<dbReference type="SUPFAM" id="SSF88946">
    <property type="entry name" value="Sigma2 domain of RNA polymerase sigma factors"/>
    <property type="match status" value="1"/>
</dbReference>
<dbReference type="Pfam" id="PF04542">
    <property type="entry name" value="Sigma70_r2"/>
    <property type="match status" value="1"/>
</dbReference>
<dbReference type="InterPro" id="IPR036388">
    <property type="entry name" value="WH-like_DNA-bd_sf"/>
</dbReference>
<name>A0A402BBC1_9CHLR</name>
<comment type="caution">
    <text evidence="7">The sequence shown here is derived from an EMBL/GenBank/DDBJ whole genome shotgun (WGS) entry which is preliminary data.</text>
</comment>
<feature type="domain" description="RNA polymerase sigma factor 70 region 4 type 2" evidence="6">
    <location>
        <begin position="150"/>
        <end position="202"/>
    </location>
</feature>
<evidence type="ECO:0000313" key="8">
    <source>
        <dbReference type="Proteomes" id="UP000287171"/>
    </source>
</evidence>
<dbReference type="GO" id="GO:0003677">
    <property type="term" value="F:DNA binding"/>
    <property type="evidence" value="ECO:0007669"/>
    <property type="project" value="InterPro"/>
</dbReference>
<dbReference type="AlphaFoldDB" id="A0A402BBC1"/>
<evidence type="ECO:0000313" key="7">
    <source>
        <dbReference type="EMBL" id="GCE28592.1"/>
    </source>
</evidence>
<gene>
    <name evidence="7" type="ORF">KDA_40760</name>
</gene>
<keyword evidence="4" id="KW-0804">Transcription</keyword>
<evidence type="ECO:0000259" key="5">
    <source>
        <dbReference type="Pfam" id="PF04542"/>
    </source>
</evidence>
<dbReference type="SUPFAM" id="SSF88659">
    <property type="entry name" value="Sigma3 and sigma4 domains of RNA polymerase sigma factors"/>
    <property type="match status" value="1"/>
</dbReference>
<dbReference type="RefSeq" id="WP_126628794.1">
    <property type="nucleotide sequence ID" value="NZ_BIFT01000001.1"/>
</dbReference>
<dbReference type="GO" id="GO:0016987">
    <property type="term" value="F:sigma factor activity"/>
    <property type="evidence" value="ECO:0007669"/>
    <property type="project" value="UniProtKB-KW"/>
</dbReference>
<dbReference type="Gene3D" id="1.10.10.10">
    <property type="entry name" value="Winged helix-like DNA-binding domain superfamily/Winged helix DNA-binding domain"/>
    <property type="match status" value="1"/>
</dbReference>
<evidence type="ECO:0000256" key="4">
    <source>
        <dbReference type="ARBA" id="ARBA00023163"/>
    </source>
</evidence>
<reference evidence="8" key="1">
    <citation type="submission" date="2018-12" db="EMBL/GenBank/DDBJ databases">
        <title>Tengunoibacter tsumagoiensis gen. nov., sp. nov., Dictyobacter kobayashii sp. nov., D. alpinus sp. nov., and D. joshuensis sp. nov. and description of Dictyobacteraceae fam. nov. within the order Ktedonobacterales isolated from Tengu-no-mugimeshi.</title>
        <authorList>
            <person name="Wang C.M."/>
            <person name="Zheng Y."/>
            <person name="Sakai Y."/>
            <person name="Toyoda A."/>
            <person name="Minakuchi Y."/>
            <person name="Abe K."/>
            <person name="Yokota A."/>
            <person name="Yabe S."/>
        </authorList>
    </citation>
    <scope>NUCLEOTIDE SEQUENCE [LARGE SCALE GENOMIC DNA]</scope>
    <source>
        <strain evidence="8">Uno16</strain>
    </source>
</reference>